<name>A0A937XCV7_UNCW3</name>
<evidence type="ECO:0000313" key="5">
    <source>
        <dbReference type="Proteomes" id="UP000779900"/>
    </source>
</evidence>
<dbReference type="InterPro" id="IPR036465">
    <property type="entry name" value="vWFA_dom_sf"/>
</dbReference>
<keyword evidence="2" id="KW-0472">Membrane</keyword>
<feature type="region of interest" description="Disordered" evidence="1">
    <location>
        <begin position="600"/>
        <end position="630"/>
    </location>
</feature>
<dbReference type="EMBL" id="VGIR01000012">
    <property type="protein sequence ID" value="MBM3330857.1"/>
    <property type="molecule type" value="Genomic_DNA"/>
</dbReference>
<accession>A0A937XCV7</accession>
<proteinExistence type="predicted"/>
<dbReference type="CDD" id="cd00198">
    <property type="entry name" value="vWFA"/>
    <property type="match status" value="1"/>
</dbReference>
<dbReference type="InterPro" id="IPR047817">
    <property type="entry name" value="ABC2_TM_bact-type"/>
</dbReference>
<dbReference type="SUPFAM" id="SSF53300">
    <property type="entry name" value="vWA-like"/>
    <property type="match status" value="1"/>
</dbReference>
<dbReference type="SUPFAM" id="SSF52317">
    <property type="entry name" value="Class I glutamine amidotransferase-like"/>
    <property type="match status" value="1"/>
</dbReference>
<feature type="domain" description="ABC transmembrane type-2" evidence="3">
    <location>
        <begin position="1"/>
        <end position="20"/>
    </location>
</feature>
<dbReference type="PROSITE" id="PS51012">
    <property type="entry name" value="ABC_TM2"/>
    <property type="match status" value="1"/>
</dbReference>
<gene>
    <name evidence="4" type="ORF">FJY68_03275</name>
</gene>
<keyword evidence="2" id="KW-1133">Transmembrane helix</keyword>
<dbReference type="PANTHER" id="PTHR37947">
    <property type="entry name" value="BLL2462 PROTEIN"/>
    <property type="match status" value="1"/>
</dbReference>
<dbReference type="PANTHER" id="PTHR37947:SF1">
    <property type="entry name" value="BLL2462 PROTEIN"/>
    <property type="match status" value="1"/>
</dbReference>
<protein>
    <submittedName>
        <fullName evidence="4">VWA domain-containing protein</fullName>
    </submittedName>
</protein>
<feature type="compositionally biased region" description="Basic and acidic residues" evidence="1">
    <location>
        <begin position="615"/>
        <end position="625"/>
    </location>
</feature>
<reference evidence="4" key="1">
    <citation type="submission" date="2019-03" db="EMBL/GenBank/DDBJ databases">
        <title>Lake Tanganyika Metagenome-Assembled Genomes (MAGs).</title>
        <authorList>
            <person name="Tran P."/>
        </authorList>
    </citation>
    <scope>NUCLEOTIDE SEQUENCE</scope>
    <source>
        <strain evidence="4">K_DeepCast_150m_m2_040</strain>
    </source>
</reference>
<dbReference type="Proteomes" id="UP000779900">
    <property type="component" value="Unassembled WGS sequence"/>
</dbReference>
<evidence type="ECO:0000256" key="1">
    <source>
        <dbReference type="SAM" id="MobiDB-lite"/>
    </source>
</evidence>
<comment type="caution">
    <text evidence="4">The sequence shown here is derived from an EMBL/GenBank/DDBJ whole genome shotgun (WGS) entry which is preliminary data.</text>
</comment>
<sequence>MLIAVSAILLVLGVLAYRRALFGQAASRKDKGQSRSRKAEVADVGLLVLRLVVLLLFAAVFIGAVFSRAWTERSRRVAVMLDISESMTAVGAESAAAAVAEVFPLPTEGTGQEWVFADSAEVRSKKPAAGSQGAKRTRIGVALKTVGKTRPGAVVLLSDGQDNGDVDAVAAARDIGVPVYTVGFGGRAKRNAGVGRVVLPAVVYSGETVEVQVRVLTTGFDAENEPPGGAVSTTQTPGRKEDGNAVPDPSSPRTTEHGMKGIGTTRIRLRGQEREVPIGSGTSEQDVQFRLVFDRPGRQIVEASLDSMTGESNYADNRRSTTVDVKPGRVRVAYVTNRPGPGTRMMLRALGGDERIQVESLVAVSGALSDERGVLNAGVDAFILDDVVENGSPAVWQSVADRVQAGAGVLLLAGPSFQPGPSIGGIVSGPIGRLEGGPYTPELASAGSVLPWWKPQSEAAQSGGGEVDLGRVPPFSGLRQLPGGDSSSTNRWSAWLVARENGVPLLMEGKAGRGKVVYLAGYPLWRWGFGSQENPEQTSPLSALLTGVVRYLAESDTSPFWLQVDRPDIYQGQRVHLTARAVAPDGRPWTGLSVMVAVRTDSSSLRPSPPGGDGGRSEGEGADRRRSMKPVSVPMTETGAGVYEASLEALRPGQYQATALVGTADTVLGMATTEFAVADQPVELASTGMNEGLLRAIAEASDGRFMSADSLAREGSQMTFGSYERRLVFDPRRAAWVYVLIALLAGAEWLMRRRRGLL</sequence>
<dbReference type="InterPro" id="IPR029062">
    <property type="entry name" value="Class_I_gatase-like"/>
</dbReference>
<evidence type="ECO:0000259" key="3">
    <source>
        <dbReference type="PROSITE" id="PS51012"/>
    </source>
</evidence>
<dbReference type="Gene3D" id="3.40.50.880">
    <property type="match status" value="1"/>
</dbReference>
<evidence type="ECO:0000313" key="4">
    <source>
        <dbReference type="EMBL" id="MBM3330857.1"/>
    </source>
</evidence>
<feature type="region of interest" description="Disordered" evidence="1">
    <location>
        <begin position="220"/>
        <end position="262"/>
    </location>
</feature>
<feature type="transmembrane region" description="Helical" evidence="2">
    <location>
        <begin position="734"/>
        <end position="751"/>
    </location>
</feature>
<dbReference type="AlphaFoldDB" id="A0A937XCV7"/>
<evidence type="ECO:0000256" key="2">
    <source>
        <dbReference type="SAM" id="Phobius"/>
    </source>
</evidence>
<keyword evidence="2" id="KW-0812">Transmembrane</keyword>
<dbReference type="Gene3D" id="3.40.50.410">
    <property type="entry name" value="von Willebrand factor, type A domain"/>
    <property type="match status" value="1"/>
</dbReference>
<feature type="transmembrane region" description="Helical" evidence="2">
    <location>
        <begin position="44"/>
        <end position="66"/>
    </location>
</feature>
<organism evidence="4 5">
    <name type="scientific">candidate division WOR-3 bacterium</name>
    <dbReference type="NCBI Taxonomy" id="2052148"/>
    <lineage>
        <taxon>Bacteria</taxon>
        <taxon>Bacteria division WOR-3</taxon>
    </lineage>
</organism>